<evidence type="ECO:0000256" key="1">
    <source>
        <dbReference type="SAM" id="Coils"/>
    </source>
</evidence>
<feature type="compositionally biased region" description="Low complexity" evidence="2">
    <location>
        <begin position="920"/>
        <end position="930"/>
    </location>
</feature>
<name>A0A0V0QRI5_PSEPJ</name>
<feature type="region of interest" description="Disordered" evidence="2">
    <location>
        <begin position="920"/>
        <end position="942"/>
    </location>
</feature>
<feature type="compositionally biased region" description="Low complexity" evidence="2">
    <location>
        <begin position="346"/>
        <end position="364"/>
    </location>
</feature>
<dbReference type="EMBL" id="LDAU01000110">
    <property type="protein sequence ID" value="KRX04942.1"/>
    <property type="molecule type" value="Genomic_DNA"/>
</dbReference>
<keyword evidence="1" id="KW-0175">Coiled coil</keyword>
<feature type="coiled-coil region" evidence="1">
    <location>
        <begin position="424"/>
        <end position="466"/>
    </location>
</feature>
<dbReference type="InParanoid" id="A0A0V0QRI5"/>
<feature type="region of interest" description="Disordered" evidence="2">
    <location>
        <begin position="231"/>
        <end position="250"/>
    </location>
</feature>
<reference evidence="4 5" key="1">
    <citation type="journal article" date="2015" name="Sci. Rep.">
        <title>Genome of the facultative scuticociliatosis pathogen Pseudocohnilembus persalinus provides insight into its virulence through horizontal gene transfer.</title>
        <authorList>
            <person name="Xiong J."/>
            <person name="Wang G."/>
            <person name="Cheng J."/>
            <person name="Tian M."/>
            <person name="Pan X."/>
            <person name="Warren A."/>
            <person name="Jiang C."/>
            <person name="Yuan D."/>
            <person name="Miao W."/>
        </authorList>
    </citation>
    <scope>NUCLEOTIDE SEQUENCE [LARGE SCALE GENOMIC DNA]</scope>
    <source>
        <strain evidence="4">36N120E</strain>
    </source>
</reference>
<dbReference type="InterPro" id="IPR058332">
    <property type="entry name" value="DUF8019"/>
</dbReference>
<sequence>MSRSISQSIGKDQQDPFLPYIQIELKNQHFIQEQELKKTYKYEKNKYNKENQSYLQNIKAKQYNQPKLNGFSNISPNNPAKMIKNKIYTSLNDKNNTQEVISLKDRQNQDDNKYNQFKTLQQLENQQQYFSNQEQNHAQNNSNPIKPQIFMKRNFSQSKIEKSNQNFSQNKVNNSNISQFYTEPEEVFKEKQQVPTFYKRQQNQYQQQDNQINILNTKEDNLYYIRQNNQQDNINNSPKNKFSTNNYNSITTDQNSINNISKNYYTQQDSDSLQNSTYNYQTSLNQKKKSQNSSYKQKSTQKDLESSSVIIFQSKQKMDSDQKPENINFISNFEIFQDSTVKKQLKSNQNQNQNYSQQISPKNNQNKNEIINIVDFSISKQSSPIQSNLFNNQNLQINQLNNIELGNSQLFQYSQTNRGQQNLLQFKQNLIQIQNQQNQKLQKQQVQNYQNQNDHCLQQKQNFSEEILHEWLELSKHSVQSKQISPQKQDHQNSEKKDCKNYIKVNQSCDAFQNENFQQNKLHMPTQFNQQYKQQQQLKQHIIQNNQQQSNLSQKKFGQINLQYQQQSENKSNQSTTNKLYNKENYQIDFKIPKITLDINLSQKRESKNKSYQAGNKVYNQINYAQNQQDISNINLIQDQNNLQQLDFEKNIINNDILQKYDRQIEQLIQERELYKQRVSTCKSGNTANLSINLNQINSEDIAKYDFYKHTQNRFCQTQNNKSNIKITDFECNKFSNQNMNQVNISNFEILPTINNDIQNQQILTYQNKQNDCQNFKININQPQNTNQQQDYQKINQRSFSVDQKGPYVSIKNLLSFNNFKTKNDKISQISENKRYLNSIDKQKQQNEEQKNDFLETDRENQNSTFRSYQSGSKEEKNQQSLTNNIVINQNQSHNCKKPSLKQKRNQSTQNLTYNEKQMQNISQNNSNQKNNRHSRKSSKLMIQDPNYRFYFQNTNNSSKQSFKLPIKQQENNQKGNFITQYYQNTNYSQNKENIDPNIQIKKNYDNIGNNYASNNNSLSCSQSFQSIDFTQFEQKKRVFNNQERYNFDKQILSKQNNLSTKNRSISSNYMLTAPSQSVNQNSFFEDENKDRNELEQQKIGQNAQEENLIGHWNFDQKYAIDQTYNQNDIQEQFQVGPQQGGAGASAYFDGISQLNIKNIQQYNDSKEFTIAFWIYLIQFDGNKGWLTIFSKGDSNAELSPTIQLWPNSSKLHVKYCTEYDQSETIDSKGAILPRRWTHLAFTFSNQLVQIYINGQLDNQQVLNGQLILNDGNIHLGRDLWYQGPIFYMDDLRYYNKILKKNEIQNISAKGQILLQPNSATLGCHSCNYDEALKSCPQNQHLCYIQEIYAGAYQQARIMGWFQESSNFWINMEDFYEPCIENLTQIQNQNNNITHNNTNIQQNNVEIQNYPQQILDANESNFQKIQDKNNPGVKKLGICCSDI</sequence>
<dbReference type="PANTHER" id="PTHR42535">
    <property type="entry name" value="OOKINETE PROTEIN, PUTATIVE-RELATED"/>
    <property type="match status" value="1"/>
</dbReference>
<organism evidence="4 5">
    <name type="scientific">Pseudocohnilembus persalinus</name>
    <name type="common">Ciliate</name>
    <dbReference type="NCBI Taxonomy" id="266149"/>
    <lineage>
        <taxon>Eukaryota</taxon>
        <taxon>Sar</taxon>
        <taxon>Alveolata</taxon>
        <taxon>Ciliophora</taxon>
        <taxon>Intramacronucleata</taxon>
        <taxon>Oligohymenophorea</taxon>
        <taxon>Scuticociliatia</taxon>
        <taxon>Philasterida</taxon>
        <taxon>Pseudocohnilembidae</taxon>
        <taxon>Pseudocohnilembus</taxon>
    </lineage>
</organism>
<feature type="compositionally biased region" description="Basic and acidic residues" evidence="2">
    <location>
        <begin position="841"/>
        <end position="861"/>
    </location>
</feature>
<dbReference type="GO" id="GO:0030246">
    <property type="term" value="F:carbohydrate binding"/>
    <property type="evidence" value="ECO:0007669"/>
    <property type="project" value="UniProtKB-KW"/>
</dbReference>
<keyword evidence="5" id="KW-1185">Reference proteome</keyword>
<evidence type="ECO:0000313" key="5">
    <source>
        <dbReference type="Proteomes" id="UP000054937"/>
    </source>
</evidence>
<gene>
    <name evidence="4" type="ORF">PPERSA_06576</name>
</gene>
<dbReference type="PANTHER" id="PTHR42535:SF2">
    <property type="entry name" value="CHROMOSOME UNDETERMINED SCAFFOLD_146, WHOLE GENOME SHOTGUN SEQUENCE"/>
    <property type="match status" value="1"/>
</dbReference>
<proteinExistence type="predicted"/>
<dbReference type="Proteomes" id="UP000054937">
    <property type="component" value="Unassembled WGS sequence"/>
</dbReference>
<dbReference type="Pfam" id="PF26058">
    <property type="entry name" value="DUF8019"/>
    <property type="match status" value="1"/>
</dbReference>
<dbReference type="Gene3D" id="2.60.120.200">
    <property type="match status" value="1"/>
</dbReference>
<feature type="region of interest" description="Disordered" evidence="2">
    <location>
        <begin position="841"/>
        <end position="879"/>
    </location>
</feature>
<feature type="compositionally biased region" description="Polar residues" evidence="2">
    <location>
        <begin position="237"/>
        <end position="250"/>
    </location>
</feature>
<feature type="domain" description="DUF8019" evidence="3">
    <location>
        <begin position="1318"/>
        <end position="1442"/>
    </location>
</feature>
<evidence type="ECO:0000256" key="2">
    <source>
        <dbReference type="SAM" id="MobiDB-lite"/>
    </source>
</evidence>
<dbReference type="OrthoDB" id="9987655at2759"/>
<evidence type="ECO:0000313" key="4">
    <source>
        <dbReference type="EMBL" id="KRX04942.1"/>
    </source>
</evidence>
<feature type="compositionally biased region" description="Polar residues" evidence="2">
    <location>
        <begin position="862"/>
        <end position="872"/>
    </location>
</feature>
<accession>A0A0V0QRI5</accession>
<feature type="region of interest" description="Disordered" evidence="2">
    <location>
        <begin position="345"/>
        <end position="364"/>
    </location>
</feature>
<keyword evidence="4" id="KW-0430">Lectin</keyword>
<dbReference type="SUPFAM" id="SSF49899">
    <property type="entry name" value="Concanavalin A-like lectins/glucanases"/>
    <property type="match status" value="1"/>
</dbReference>
<protein>
    <submittedName>
        <fullName evidence="4">Concanavalin A-like lectin/glucanases superfamily</fullName>
    </submittedName>
</protein>
<dbReference type="Pfam" id="PF13385">
    <property type="entry name" value="Laminin_G_3"/>
    <property type="match status" value="1"/>
</dbReference>
<comment type="caution">
    <text evidence="4">The sequence shown here is derived from an EMBL/GenBank/DDBJ whole genome shotgun (WGS) entry which is preliminary data.</text>
</comment>
<dbReference type="InterPro" id="IPR013320">
    <property type="entry name" value="ConA-like_dom_sf"/>
</dbReference>
<evidence type="ECO:0000259" key="3">
    <source>
        <dbReference type="Pfam" id="PF26058"/>
    </source>
</evidence>